<dbReference type="Proteomes" id="UP000187209">
    <property type="component" value="Unassembled WGS sequence"/>
</dbReference>
<dbReference type="InterPro" id="IPR040185">
    <property type="entry name" value="Far11/STRP"/>
</dbReference>
<keyword evidence="3" id="KW-1185">Reference proteome</keyword>
<dbReference type="OrthoDB" id="449263at2759"/>
<comment type="caution">
    <text evidence="2">The sequence shown here is derived from an EMBL/GenBank/DDBJ whole genome shotgun (WGS) entry which is preliminary data.</text>
</comment>
<evidence type="ECO:0000259" key="1">
    <source>
        <dbReference type="SMART" id="SM01293"/>
    </source>
</evidence>
<accession>A0A1R2AXZ3</accession>
<proteinExistence type="predicted"/>
<evidence type="ECO:0000313" key="3">
    <source>
        <dbReference type="Proteomes" id="UP000187209"/>
    </source>
</evidence>
<dbReference type="PANTHER" id="PTHR13239:SF4">
    <property type="entry name" value="AT25231P"/>
    <property type="match status" value="1"/>
</dbReference>
<dbReference type="SMART" id="SM01293">
    <property type="entry name" value="DUF3402"/>
    <property type="match status" value="1"/>
</dbReference>
<dbReference type="GO" id="GO:0005829">
    <property type="term" value="C:cytosol"/>
    <property type="evidence" value="ECO:0007669"/>
    <property type="project" value="TreeGrafter"/>
</dbReference>
<dbReference type="GO" id="GO:0007010">
    <property type="term" value="P:cytoskeleton organization"/>
    <property type="evidence" value="ECO:0007669"/>
    <property type="project" value="TreeGrafter"/>
</dbReference>
<name>A0A1R2AXZ3_9CILI</name>
<dbReference type="InterPro" id="IPR021819">
    <property type="entry name" value="Far11/STRP_C"/>
</dbReference>
<dbReference type="PANTHER" id="PTHR13239">
    <property type="entry name" value="PROTEIN REQUIRED FOR HYPHAL ANASTOMOSIS HAM-2"/>
    <property type="match status" value="1"/>
</dbReference>
<evidence type="ECO:0000313" key="2">
    <source>
        <dbReference type="EMBL" id="OMJ69250.1"/>
    </source>
</evidence>
<feature type="domain" description="Far11/STRP C-terminal" evidence="1">
    <location>
        <begin position="143"/>
        <end position="483"/>
    </location>
</feature>
<dbReference type="Pfam" id="PF11882">
    <property type="entry name" value="DUF3402"/>
    <property type="match status" value="2"/>
</dbReference>
<organism evidence="2 3">
    <name type="scientific">Stentor coeruleus</name>
    <dbReference type="NCBI Taxonomy" id="5963"/>
    <lineage>
        <taxon>Eukaryota</taxon>
        <taxon>Sar</taxon>
        <taxon>Alveolata</taxon>
        <taxon>Ciliophora</taxon>
        <taxon>Postciliodesmatophora</taxon>
        <taxon>Heterotrichea</taxon>
        <taxon>Heterotrichida</taxon>
        <taxon>Stentoridae</taxon>
        <taxon>Stentor</taxon>
    </lineage>
</organism>
<gene>
    <name evidence="2" type="ORF">SteCoe_33065</name>
</gene>
<reference evidence="2 3" key="1">
    <citation type="submission" date="2016-11" db="EMBL/GenBank/DDBJ databases">
        <title>The macronuclear genome of Stentor coeruleus: a giant cell with tiny introns.</title>
        <authorList>
            <person name="Slabodnick M."/>
            <person name="Ruby J.G."/>
            <person name="Reiff S.B."/>
            <person name="Swart E.C."/>
            <person name="Gosai S."/>
            <person name="Prabakaran S."/>
            <person name="Witkowska E."/>
            <person name="Larue G.E."/>
            <person name="Fisher S."/>
            <person name="Freeman R.M."/>
            <person name="Gunawardena J."/>
            <person name="Chu W."/>
            <person name="Stover N.A."/>
            <person name="Gregory B.D."/>
            <person name="Nowacki M."/>
            <person name="Derisi J."/>
            <person name="Roy S.W."/>
            <person name="Marshall W.F."/>
            <person name="Sood P."/>
        </authorList>
    </citation>
    <scope>NUCLEOTIDE SEQUENCE [LARGE SCALE GENOMIC DNA]</scope>
    <source>
        <strain evidence="2">WM001</strain>
    </source>
</reference>
<dbReference type="AlphaFoldDB" id="A0A1R2AXZ3"/>
<dbReference type="EMBL" id="MPUH01001221">
    <property type="protein sequence ID" value="OMJ69250.1"/>
    <property type="molecule type" value="Genomic_DNA"/>
</dbReference>
<protein>
    <recommendedName>
        <fullName evidence="1">Far11/STRP C-terminal domain-containing protein</fullName>
    </recommendedName>
</protein>
<sequence length="491" mass="56974">MEKFELFFSYSESPEMSPSVQGLESISDMLECFEGATQNLRRTGMYALYSKLFNSQSSSILLPQSLSQTSKSIIDQGGLSLLIHHLAFLTSQLSPQRDLLLEQELRMVLNILYTILLFSPREEIQNELSQNSLVIEEAILGLIKQSTDIVYVPIKKVSMVFEMYLKIILEKPEKSSVEGVDVKTSPPRCRLPASGVEGFYKRMVSKDNPLSLTVVGLLRSLLACCPGATITGIDIRQEWQSPILLSSQQIDFFSQSNMVFPDEARHRVITGLFISKVLFLLIKRFRLNHYLQFQYLSQLINDANGILVLLKFLNLDFVEISKTSSLKNLHDTNRDWVIEKCLEIMLKVCYKINKGHSDRIQANLVQFKSSLIFKKLMGKFITPIIEMPCLKLMRIQVKYLTKKWKSYPSNMKIISEIYQKLKPSKEDWLSETGEEKITPDQVRQMIYDFNYYNYWQAMENTPPESPQIPQDFQEMYEQWLEENVWGYSYMY</sequence>